<accession>A0A6G0XKQ6</accession>
<sequence length="84" mass="9702">MNDSIVNSSTMYKKTFTYVPPTPPSELIDSSNYTLNFVKRKIFSLMGNILSFILEQPGKYKRTIFIETDKFKLSSMMYTGENVL</sequence>
<dbReference type="Proteomes" id="UP000478052">
    <property type="component" value="Unassembled WGS sequence"/>
</dbReference>
<feature type="non-terminal residue" evidence="1">
    <location>
        <position position="84"/>
    </location>
</feature>
<protein>
    <submittedName>
        <fullName evidence="1">Uncharacterized protein</fullName>
    </submittedName>
</protein>
<proteinExistence type="predicted"/>
<keyword evidence="2" id="KW-1185">Reference proteome</keyword>
<evidence type="ECO:0000313" key="1">
    <source>
        <dbReference type="EMBL" id="KAF0740825.1"/>
    </source>
</evidence>
<comment type="caution">
    <text evidence="1">The sequence shown here is derived from an EMBL/GenBank/DDBJ whole genome shotgun (WGS) entry which is preliminary data.</text>
</comment>
<dbReference type="AlphaFoldDB" id="A0A6G0XKQ6"/>
<name>A0A6G0XKQ6_APHCR</name>
<evidence type="ECO:0000313" key="2">
    <source>
        <dbReference type="Proteomes" id="UP000478052"/>
    </source>
</evidence>
<dbReference type="EMBL" id="VUJU01007761">
    <property type="protein sequence ID" value="KAF0740825.1"/>
    <property type="molecule type" value="Genomic_DNA"/>
</dbReference>
<gene>
    <name evidence="1" type="ORF">FWK35_00022204</name>
</gene>
<organism evidence="1 2">
    <name type="scientific">Aphis craccivora</name>
    <name type="common">Cowpea aphid</name>
    <dbReference type="NCBI Taxonomy" id="307492"/>
    <lineage>
        <taxon>Eukaryota</taxon>
        <taxon>Metazoa</taxon>
        <taxon>Ecdysozoa</taxon>
        <taxon>Arthropoda</taxon>
        <taxon>Hexapoda</taxon>
        <taxon>Insecta</taxon>
        <taxon>Pterygota</taxon>
        <taxon>Neoptera</taxon>
        <taxon>Paraneoptera</taxon>
        <taxon>Hemiptera</taxon>
        <taxon>Sternorrhyncha</taxon>
        <taxon>Aphidomorpha</taxon>
        <taxon>Aphidoidea</taxon>
        <taxon>Aphididae</taxon>
        <taxon>Aphidini</taxon>
        <taxon>Aphis</taxon>
        <taxon>Aphis</taxon>
    </lineage>
</organism>
<reference evidence="1 2" key="1">
    <citation type="submission" date="2019-08" db="EMBL/GenBank/DDBJ databases">
        <title>Whole genome of Aphis craccivora.</title>
        <authorList>
            <person name="Voronova N.V."/>
            <person name="Shulinski R.S."/>
            <person name="Bandarenka Y.V."/>
            <person name="Zhorov D.G."/>
            <person name="Warner D."/>
        </authorList>
    </citation>
    <scope>NUCLEOTIDE SEQUENCE [LARGE SCALE GENOMIC DNA]</scope>
    <source>
        <strain evidence="1">180601</strain>
        <tissue evidence="1">Whole Body</tissue>
    </source>
</reference>